<dbReference type="PATRIC" id="fig|398512.5.peg.4605"/>
<evidence type="ECO:0000313" key="5">
    <source>
        <dbReference type="EMBL" id="KNY29122.1"/>
    </source>
</evidence>
<organism evidence="5 6">
    <name type="scientific">Pseudobacteroides cellulosolvens ATCC 35603 = DSM 2933</name>
    <dbReference type="NCBI Taxonomy" id="398512"/>
    <lineage>
        <taxon>Bacteria</taxon>
        <taxon>Bacillati</taxon>
        <taxon>Bacillota</taxon>
        <taxon>Clostridia</taxon>
        <taxon>Eubacteriales</taxon>
        <taxon>Oscillospiraceae</taxon>
        <taxon>Pseudobacteroides</taxon>
    </lineage>
</organism>
<dbReference type="GO" id="GO:0016740">
    <property type="term" value="F:transferase activity"/>
    <property type="evidence" value="ECO:0007669"/>
    <property type="project" value="UniProtKB-KW"/>
</dbReference>
<comment type="subcellular location">
    <subcellularLocation>
        <location evidence="1">Cytoplasm</location>
    </subcellularLocation>
</comment>
<evidence type="ECO:0000259" key="4">
    <source>
        <dbReference type="PROSITE" id="PS51350"/>
    </source>
</evidence>
<keyword evidence="2" id="KW-0963">Cytoplasm</keyword>
<reference evidence="6" key="1">
    <citation type="submission" date="2015-07" db="EMBL/GenBank/DDBJ databases">
        <title>Near-Complete Genome Sequence of the Cellulolytic Bacterium Bacteroides (Pseudobacteroides) cellulosolvens ATCC 35603.</title>
        <authorList>
            <person name="Dassa B."/>
            <person name="Utturkar S.M."/>
            <person name="Klingeman D.M."/>
            <person name="Hurt R.A."/>
            <person name="Keller M."/>
            <person name="Xu J."/>
            <person name="Reddy Y.H.K."/>
            <person name="Borovok I."/>
            <person name="Grinberg I.R."/>
            <person name="Lamed R."/>
            <person name="Zhivin O."/>
            <person name="Bayer E.A."/>
            <person name="Brown S.D."/>
        </authorList>
    </citation>
    <scope>NUCLEOTIDE SEQUENCE [LARGE SCALE GENOMIC DNA]</scope>
    <source>
        <strain evidence="6">DSM 2933</strain>
    </source>
</reference>
<dbReference type="AlphaFoldDB" id="A0A0L6JUL9"/>
<sequence length="89" mass="9475">MISKEVTIKNQSGLDSKQAAMFIQKASNFKSGIWIEKGERKANAKSLLGMLSLGIGSGTKIILIADGEDEQSAISDLEKYLTAGLVEGT</sequence>
<dbReference type="NCBIfam" id="TIGR01003">
    <property type="entry name" value="PTS_HPr_family"/>
    <property type="match status" value="1"/>
</dbReference>
<protein>
    <submittedName>
        <fullName evidence="5">Phosphotransferase system, phosphocarrier protein HPr</fullName>
    </submittedName>
</protein>
<dbReference type="CDD" id="cd00367">
    <property type="entry name" value="PTS-HPr_like"/>
    <property type="match status" value="1"/>
</dbReference>
<keyword evidence="5" id="KW-0808">Transferase</keyword>
<dbReference type="SUPFAM" id="SSF55594">
    <property type="entry name" value="HPr-like"/>
    <property type="match status" value="1"/>
</dbReference>
<dbReference type="Gene3D" id="3.30.1340.10">
    <property type="entry name" value="HPr-like"/>
    <property type="match status" value="1"/>
</dbReference>
<dbReference type="PROSITE" id="PS00589">
    <property type="entry name" value="PTS_HPR_SER"/>
    <property type="match status" value="1"/>
</dbReference>
<evidence type="ECO:0000256" key="3">
    <source>
        <dbReference type="ARBA" id="ARBA00022683"/>
    </source>
</evidence>
<keyword evidence="6" id="KW-1185">Reference proteome</keyword>
<dbReference type="PANTHER" id="PTHR33705">
    <property type="entry name" value="PHOSPHOCARRIER PROTEIN HPR"/>
    <property type="match status" value="1"/>
</dbReference>
<evidence type="ECO:0000256" key="2">
    <source>
        <dbReference type="ARBA" id="ARBA00022490"/>
    </source>
</evidence>
<dbReference type="eggNOG" id="COG1925">
    <property type="taxonomic scope" value="Bacteria"/>
</dbReference>
<dbReference type="STRING" id="398512.Bccel_4396"/>
<dbReference type="InterPro" id="IPR050399">
    <property type="entry name" value="HPr"/>
</dbReference>
<feature type="domain" description="HPr" evidence="4">
    <location>
        <begin position="1"/>
        <end position="88"/>
    </location>
</feature>
<dbReference type="InterPro" id="IPR002114">
    <property type="entry name" value="PTS_HPr_Ser_P_site"/>
</dbReference>
<accession>A0A0L6JUL9</accession>
<dbReference type="PROSITE" id="PS51350">
    <property type="entry name" value="PTS_HPR_DOM"/>
    <property type="match status" value="1"/>
</dbReference>
<keyword evidence="3" id="KW-0598">Phosphotransferase system</keyword>
<dbReference type="EMBL" id="LGTC01000001">
    <property type="protein sequence ID" value="KNY29122.1"/>
    <property type="molecule type" value="Genomic_DNA"/>
</dbReference>
<dbReference type="InterPro" id="IPR000032">
    <property type="entry name" value="HPr-like"/>
</dbReference>
<proteinExistence type="predicted"/>
<dbReference type="GO" id="GO:0009401">
    <property type="term" value="P:phosphoenolpyruvate-dependent sugar phosphotransferase system"/>
    <property type="evidence" value="ECO:0007669"/>
    <property type="project" value="UniProtKB-KW"/>
</dbReference>
<dbReference type="Pfam" id="PF00381">
    <property type="entry name" value="PTS-HPr"/>
    <property type="match status" value="1"/>
</dbReference>
<dbReference type="PRINTS" id="PR00107">
    <property type="entry name" value="PHOSPHOCPHPR"/>
</dbReference>
<dbReference type="Proteomes" id="UP000036923">
    <property type="component" value="Unassembled WGS sequence"/>
</dbReference>
<dbReference type="PANTHER" id="PTHR33705:SF2">
    <property type="entry name" value="PHOSPHOCARRIER PROTEIN NPR"/>
    <property type="match status" value="1"/>
</dbReference>
<name>A0A0L6JUL9_9FIRM</name>
<dbReference type="OrthoDB" id="9809047at2"/>
<evidence type="ECO:0000313" key="6">
    <source>
        <dbReference type="Proteomes" id="UP000036923"/>
    </source>
</evidence>
<dbReference type="RefSeq" id="WP_036937204.1">
    <property type="nucleotide sequence ID" value="NZ_JQKC01000005.1"/>
</dbReference>
<dbReference type="GO" id="GO:0005737">
    <property type="term" value="C:cytoplasm"/>
    <property type="evidence" value="ECO:0007669"/>
    <property type="project" value="UniProtKB-SubCell"/>
</dbReference>
<evidence type="ECO:0000256" key="1">
    <source>
        <dbReference type="ARBA" id="ARBA00004496"/>
    </source>
</evidence>
<comment type="caution">
    <text evidence="5">The sequence shown here is derived from an EMBL/GenBank/DDBJ whole genome shotgun (WGS) entry which is preliminary data.</text>
</comment>
<dbReference type="InterPro" id="IPR035895">
    <property type="entry name" value="HPr-like_sf"/>
</dbReference>
<gene>
    <name evidence="5" type="ORF">Bccel_4396</name>
</gene>